<name>A0A9J6ZA42_9BACL</name>
<dbReference type="SUPFAM" id="SSF55136">
    <property type="entry name" value="Probable bacterial effector-binding domain"/>
    <property type="match status" value="1"/>
</dbReference>
<dbReference type="Proteomes" id="UP001056756">
    <property type="component" value="Chromosome"/>
</dbReference>
<organism evidence="2 3">
    <name type="scientific">Candidatus Pristimantibacillus lignocellulolyticus</name>
    <dbReference type="NCBI Taxonomy" id="2994561"/>
    <lineage>
        <taxon>Bacteria</taxon>
        <taxon>Bacillati</taxon>
        <taxon>Bacillota</taxon>
        <taxon>Bacilli</taxon>
        <taxon>Bacillales</taxon>
        <taxon>Paenibacillaceae</taxon>
        <taxon>Candidatus Pristimantibacillus</taxon>
    </lineage>
</organism>
<dbReference type="InterPro" id="IPR010499">
    <property type="entry name" value="AraC_E-bd"/>
</dbReference>
<dbReference type="InterPro" id="IPR011256">
    <property type="entry name" value="Reg_factor_effector_dom_sf"/>
</dbReference>
<gene>
    <name evidence="2" type="ORF">NAG76_14615</name>
</gene>
<feature type="domain" description="AraC effector-binding" evidence="1">
    <location>
        <begin position="2"/>
        <end position="150"/>
    </location>
</feature>
<dbReference type="Gene3D" id="3.20.80.10">
    <property type="entry name" value="Regulatory factor, effector binding domain"/>
    <property type="match status" value="1"/>
</dbReference>
<dbReference type="SMART" id="SM00871">
    <property type="entry name" value="AraC_E_bind"/>
    <property type="match status" value="1"/>
</dbReference>
<evidence type="ECO:0000313" key="3">
    <source>
        <dbReference type="Proteomes" id="UP001056756"/>
    </source>
</evidence>
<dbReference type="KEGG" id="plig:NAG76_14615"/>
<proteinExistence type="predicted"/>
<dbReference type="Pfam" id="PF14526">
    <property type="entry name" value="Cass2"/>
    <property type="match status" value="1"/>
</dbReference>
<evidence type="ECO:0000259" key="1">
    <source>
        <dbReference type="SMART" id="SM00871"/>
    </source>
</evidence>
<dbReference type="AlphaFoldDB" id="A0A9J6ZA42"/>
<evidence type="ECO:0000313" key="2">
    <source>
        <dbReference type="EMBL" id="URN93070.1"/>
    </source>
</evidence>
<accession>A0A9J6ZA42</accession>
<sequence length="154" mass="17674">METCSIVNKSTLHLVGVPYCGPYSSFPDEAIRLQTDFLARKHELNHVIQSNVMYCPYFGNETFATYWACFESQYSEDPLPPGMVAITIPMHRYALVSCSSQRIGEGYEMVKAWIQEHGYKRLDQAVSLEIFYLEGQHLEEEIVDILIPIEDEAE</sequence>
<protein>
    <submittedName>
        <fullName evidence="2">GyrI-like domain-containing protein</fullName>
    </submittedName>
</protein>
<dbReference type="InterPro" id="IPR029441">
    <property type="entry name" value="Cass2"/>
</dbReference>
<dbReference type="EMBL" id="CP097899">
    <property type="protein sequence ID" value="URN93070.1"/>
    <property type="molecule type" value="Genomic_DNA"/>
</dbReference>
<reference evidence="2" key="1">
    <citation type="submission" date="2022-05" db="EMBL/GenBank/DDBJ databases">
        <title>Novel bacterial taxa in a minimal lignocellulolytic consortium and its capacity to transform plastics disclosed by genome-resolved metagenomics.</title>
        <authorList>
            <person name="Rodriguez C.A.D."/>
            <person name="Diaz-Garcia L."/>
            <person name="Herrera K."/>
            <person name="Tarazona N.A."/>
            <person name="Sproer C."/>
            <person name="Overmann J."/>
            <person name="Jimenez D.J."/>
        </authorList>
    </citation>
    <scope>NUCLEOTIDE SEQUENCE</scope>
    <source>
        <strain evidence="2">MAG5</strain>
    </source>
</reference>